<protein>
    <recommendedName>
        <fullName evidence="4">Glutamine amidotransferase domain-containing protein</fullName>
    </recommendedName>
</protein>
<gene>
    <name evidence="2" type="ORF">SAMN02982922_4368</name>
</gene>
<accession>A0A1X7PIR1</accession>
<keyword evidence="1" id="KW-1133">Transmembrane helix</keyword>
<name>A0A1X7PIR1_9HYPH</name>
<dbReference type="InterPro" id="IPR029062">
    <property type="entry name" value="Class_I_gatase-like"/>
</dbReference>
<dbReference type="SUPFAM" id="SSF52317">
    <property type="entry name" value="Class I glutamine amidotransferase-like"/>
    <property type="match status" value="1"/>
</dbReference>
<dbReference type="OrthoDB" id="9769144at2"/>
<dbReference type="Proteomes" id="UP000193083">
    <property type="component" value="Unassembled WGS sequence"/>
</dbReference>
<feature type="transmembrane region" description="Helical" evidence="1">
    <location>
        <begin position="663"/>
        <end position="684"/>
    </location>
</feature>
<organism evidence="2 3">
    <name type="scientific">Mesorhizobium australicum</name>
    <dbReference type="NCBI Taxonomy" id="536018"/>
    <lineage>
        <taxon>Bacteria</taxon>
        <taxon>Pseudomonadati</taxon>
        <taxon>Pseudomonadota</taxon>
        <taxon>Alphaproteobacteria</taxon>
        <taxon>Hyphomicrobiales</taxon>
        <taxon>Phyllobacteriaceae</taxon>
        <taxon>Mesorhizobium</taxon>
    </lineage>
</organism>
<dbReference type="RefSeq" id="WP_085466069.1">
    <property type="nucleotide sequence ID" value="NZ_FXBL01000004.1"/>
</dbReference>
<evidence type="ECO:0000313" key="3">
    <source>
        <dbReference type="Proteomes" id="UP000193083"/>
    </source>
</evidence>
<evidence type="ECO:0000256" key="1">
    <source>
        <dbReference type="SAM" id="Phobius"/>
    </source>
</evidence>
<dbReference type="Gene3D" id="3.40.50.880">
    <property type="match status" value="1"/>
</dbReference>
<evidence type="ECO:0000313" key="2">
    <source>
        <dbReference type="EMBL" id="SMH51256.1"/>
    </source>
</evidence>
<dbReference type="PANTHER" id="PTHR37947:SF1">
    <property type="entry name" value="BLL2462 PROTEIN"/>
    <property type="match status" value="1"/>
</dbReference>
<proteinExistence type="predicted"/>
<dbReference type="AlphaFoldDB" id="A0A1X7PIR1"/>
<dbReference type="PANTHER" id="PTHR37947">
    <property type="entry name" value="BLL2462 PROTEIN"/>
    <property type="match status" value="1"/>
</dbReference>
<reference evidence="2 3" key="1">
    <citation type="submission" date="2017-04" db="EMBL/GenBank/DDBJ databases">
        <authorList>
            <person name="Afonso C.L."/>
            <person name="Miller P.J."/>
            <person name="Scott M.A."/>
            <person name="Spackman E."/>
            <person name="Goraichik I."/>
            <person name="Dimitrov K.M."/>
            <person name="Suarez D.L."/>
            <person name="Swayne D.E."/>
        </authorList>
    </citation>
    <scope>NUCLEOTIDE SEQUENCE [LARGE SCALE GENOMIC DNA]</scope>
    <source>
        <strain evidence="2 3">B5P</strain>
    </source>
</reference>
<dbReference type="EMBL" id="FXBL01000004">
    <property type="protein sequence ID" value="SMH51256.1"/>
    <property type="molecule type" value="Genomic_DNA"/>
</dbReference>
<feature type="transmembrane region" description="Helical" evidence="1">
    <location>
        <begin position="39"/>
        <end position="58"/>
    </location>
</feature>
<sequence length="688" mass="74647">MNWSIGFEPLLSWTWLAAIILPLALLALAGVALGQRGSLVRVGALAALGLALANPVLLDEEREPLKSVVAVVVDRSQSQDIGNRTAETDAALAAIQERLGRFNQFELRVVETGKASAADDRAETRLFGALDGAFRDVPPSRIGGAIMITDGQVHDVPASMPGFSAPLHALITGEEDERDRRIRFENAPRFGLVGKPLAMTYRVTGTAGETGTVEVSIRVNGDLVATDQAAIGTEMPLDVTIPNAGRNIIELSIPRAEGEITDTNNRAIAMVDGIRENLRVLLVSGEPHAGERTWRNLLKSDASVDLVHFTILRPPEKQDGTPINELSLIAFPTRELFVEKINDFDLIIFDRYQHRDVLPILYYDYIAEYVEQGGALLIAAGPEYAGEQSIARTPLMAALPALPTGDVLEKAFYPRLTDTGRKHPVTRGLEGSAQEPPRWSRWFRQIGIGEVEGETVMKGADDMPLLLLDRKGEGRVGMLLSDQGWLWARGFEGGGPHVSLYRRLAHWLMKEPELEEERLTAEGQGMTLNVRRQTMADEAGQAQIITPSGATRTLPLTQTEPGIFAGSMETDEIGLYQVANGDLTALAHVGPVNAPEFADTVSTGEILRPLAEATGGSVRRVAADGRIELPGIVPVRGTANASGRDWLGLKTTNESVLKSVNRVPLFAGFFGLCLLLLALGGMWWREGR</sequence>
<keyword evidence="3" id="KW-1185">Reference proteome</keyword>
<keyword evidence="1" id="KW-0472">Membrane</keyword>
<keyword evidence="1" id="KW-0812">Transmembrane</keyword>
<evidence type="ECO:0008006" key="4">
    <source>
        <dbReference type="Google" id="ProtNLM"/>
    </source>
</evidence>
<feature type="transmembrane region" description="Helical" evidence="1">
    <location>
        <begin position="12"/>
        <end position="32"/>
    </location>
</feature>